<proteinExistence type="predicted"/>
<gene>
    <name evidence="1" type="ORF">ACD_3C00056G0001</name>
</gene>
<comment type="caution">
    <text evidence="1">The sequence shown here is derived from an EMBL/GenBank/DDBJ whole genome shotgun (WGS) entry which is preliminary data.</text>
</comment>
<protein>
    <submittedName>
        <fullName evidence="1">Uncharacterized protein</fullName>
    </submittedName>
</protein>
<organism evidence="1">
    <name type="scientific">uncultured bacterium</name>
    <name type="common">gcode 4</name>
    <dbReference type="NCBI Taxonomy" id="1234023"/>
    <lineage>
        <taxon>Bacteria</taxon>
        <taxon>environmental samples</taxon>
    </lineage>
</organism>
<name>K2G2H5_9BACT</name>
<sequence length="37" mass="4695">MFKYEKIYSFVKDAYYIEKWSFVDKENKLTFSISLFW</sequence>
<evidence type="ECO:0000313" key="1">
    <source>
        <dbReference type="EMBL" id="EKE28457.1"/>
    </source>
</evidence>
<dbReference type="EMBL" id="AMFJ01000330">
    <property type="protein sequence ID" value="EKE28457.1"/>
    <property type="molecule type" value="Genomic_DNA"/>
</dbReference>
<reference evidence="1" key="1">
    <citation type="journal article" date="2012" name="Science">
        <title>Fermentation, hydrogen, and sulfur metabolism in multiple uncultivated bacterial phyla.</title>
        <authorList>
            <person name="Wrighton K.C."/>
            <person name="Thomas B.C."/>
            <person name="Sharon I."/>
            <person name="Miller C.S."/>
            <person name="Castelle C.J."/>
            <person name="VerBerkmoes N.C."/>
            <person name="Wilkins M.J."/>
            <person name="Hettich R.L."/>
            <person name="Lipton M.S."/>
            <person name="Williams K.H."/>
            <person name="Long P.E."/>
            <person name="Banfield J.F."/>
        </authorList>
    </citation>
    <scope>NUCLEOTIDE SEQUENCE [LARGE SCALE GENOMIC DNA]</scope>
</reference>
<accession>K2G2H5</accession>
<dbReference type="AlphaFoldDB" id="K2G2H5"/>